<dbReference type="SUPFAM" id="SSF46785">
    <property type="entry name" value="Winged helix' DNA-binding domain"/>
    <property type="match status" value="1"/>
</dbReference>
<gene>
    <name evidence="6" type="ORF">BN2476_500120</name>
</gene>
<dbReference type="Gene3D" id="3.40.190.290">
    <property type="match status" value="1"/>
</dbReference>
<keyword evidence="7" id="KW-1185">Reference proteome</keyword>
<evidence type="ECO:0000256" key="3">
    <source>
        <dbReference type="ARBA" id="ARBA00023125"/>
    </source>
</evidence>
<dbReference type="CDD" id="cd08421">
    <property type="entry name" value="PBP2_LTTR_like_1"/>
    <property type="match status" value="1"/>
</dbReference>
<evidence type="ECO:0000313" key="7">
    <source>
        <dbReference type="Proteomes" id="UP000195569"/>
    </source>
</evidence>
<accession>A0A1N7SFS8</accession>
<proteinExistence type="inferred from homology"/>
<dbReference type="InterPro" id="IPR036388">
    <property type="entry name" value="WH-like_DNA-bd_sf"/>
</dbReference>
<dbReference type="PANTHER" id="PTHR30419">
    <property type="entry name" value="HTH-TYPE TRANSCRIPTIONAL REGULATOR YBHD"/>
    <property type="match status" value="1"/>
</dbReference>
<dbReference type="GO" id="GO:0005829">
    <property type="term" value="C:cytosol"/>
    <property type="evidence" value="ECO:0007669"/>
    <property type="project" value="TreeGrafter"/>
</dbReference>
<comment type="caution">
    <text evidence="6">The sequence shown here is derived from an EMBL/GenBank/DDBJ whole genome shotgun (WGS) entry which is preliminary data.</text>
</comment>
<evidence type="ECO:0000313" key="6">
    <source>
        <dbReference type="EMBL" id="SIT46237.1"/>
    </source>
</evidence>
<dbReference type="Pfam" id="PF00126">
    <property type="entry name" value="HTH_1"/>
    <property type="match status" value="1"/>
</dbReference>
<dbReference type="AlphaFoldDB" id="A0A1N7SFS8"/>
<dbReference type="InterPro" id="IPR036390">
    <property type="entry name" value="WH_DNA-bd_sf"/>
</dbReference>
<dbReference type="Pfam" id="PF03466">
    <property type="entry name" value="LysR_substrate"/>
    <property type="match status" value="1"/>
</dbReference>
<evidence type="ECO:0000256" key="4">
    <source>
        <dbReference type="ARBA" id="ARBA00023163"/>
    </source>
</evidence>
<dbReference type="PANTHER" id="PTHR30419:SF2">
    <property type="entry name" value="LYSR FAMILY TRANSCRIPTIONAL REGULATOR"/>
    <property type="match status" value="1"/>
</dbReference>
<organism evidence="6 7">
    <name type="scientific">Paraburkholderia piptadeniae</name>
    <dbReference type="NCBI Taxonomy" id="1701573"/>
    <lineage>
        <taxon>Bacteria</taxon>
        <taxon>Pseudomonadati</taxon>
        <taxon>Pseudomonadota</taxon>
        <taxon>Betaproteobacteria</taxon>
        <taxon>Burkholderiales</taxon>
        <taxon>Burkholderiaceae</taxon>
        <taxon>Paraburkholderia</taxon>
    </lineage>
</organism>
<reference evidence="6" key="1">
    <citation type="submission" date="2016-12" db="EMBL/GenBank/DDBJ databases">
        <authorList>
            <person name="Moulin L."/>
        </authorList>
    </citation>
    <scope>NUCLEOTIDE SEQUENCE [LARGE SCALE GENOMIC DNA]</scope>
    <source>
        <strain evidence="6">STM 7183</strain>
    </source>
</reference>
<evidence type="ECO:0000256" key="2">
    <source>
        <dbReference type="ARBA" id="ARBA00023015"/>
    </source>
</evidence>
<sequence>MRSVSRPTSICHTLVTKDGIIKIAAAVSGDMAAPSTPMATVGRPIPVTPLTTPAPRKVARSRPVNPMVRVFMQGITPSTGNWHNAVFPILPSDCPKAICPGECMRFDLVDLRLFVCVVDAGSITAGARQANLALASASERISNIESDAGVVLLERSRRGVVTTEAGEALAHHARLILRQHSLLQGELRDFGAGTRGTLLLYANTAALTGLLPQRLAPWLAQRPRLNIDLRERTSAEIVKMIGAGLTEAGVVSDAVNPTGLTIQPVASDHLVLIVPVAHRLAESKEVCFADVTGEQFVGLEAGSALQDHIDEHAADLRKTLALRIRMKNFEGSCQMVSQGVGVAIIPLAVARRFRRRYPFKTITISDNWARRRLCLCFQQWHTLSAPMQSLLAHLGGGAQTL</sequence>
<dbReference type="InterPro" id="IPR050950">
    <property type="entry name" value="HTH-type_LysR_regulators"/>
</dbReference>
<evidence type="ECO:0000259" key="5">
    <source>
        <dbReference type="PROSITE" id="PS50931"/>
    </source>
</evidence>
<dbReference type="Proteomes" id="UP000195569">
    <property type="component" value="Unassembled WGS sequence"/>
</dbReference>
<dbReference type="InterPro" id="IPR000847">
    <property type="entry name" value="LysR_HTH_N"/>
</dbReference>
<keyword evidence="3" id="KW-0238">DNA-binding</keyword>
<feature type="domain" description="HTH lysR-type" evidence="5">
    <location>
        <begin position="106"/>
        <end position="163"/>
    </location>
</feature>
<protein>
    <submittedName>
        <fullName evidence="6">Transcriptional regulator, LysR family (Modular protein)</fullName>
    </submittedName>
</protein>
<dbReference type="GO" id="GO:0003700">
    <property type="term" value="F:DNA-binding transcription factor activity"/>
    <property type="evidence" value="ECO:0007669"/>
    <property type="project" value="InterPro"/>
</dbReference>
<dbReference type="GO" id="GO:0003677">
    <property type="term" value="F:DNA binding"/>
    <property type="evidence" value="ECO:0007669"/>
    <property type="project" value="UniProtKB-KW"/>
</dbReference>
<evidence type="ECO:0000256" key="1">
    <source>
        <dbReference type="ARBA" id="ARBA00009437"/>
    </source>
</evidence>
<name>A0A1N7SFS8_9BURK</name>
<keyword evidence="2" id="KW-0805">Transcription regulation</keyword>
<dbReference type="PROSITE" id="PS50931">
    <property type="entry name" value="HTH_LYSR"/>
    <property type="match status" value="1"/>
</dbReference>
<comment type="similarity">
    <text evidence="1">Belongs to the LysR transcriptional regulatory family.</text>
</comment>
<keyword evidence="4" id="KW-0804">Transcription</keyword>
<dbReference type="EMBL" id="CYGY02000050">
    <property type="protein sequence ID" value="SIT46237.1"/>
    <property type="molecule type" value="Genomic_DNA"/>
</dbReference>
<dbReference type="InterPro" id="IPR005119">
    <property type="entry name" value="LysR_subst-bd"/>
</dbReference>
<dbReference type="Gene3D" id="1.10.10.10">
    <property type="entry name" value="Winged helix-like DNA-binding domain superfamily/Winged helix DNA-binding domain"/>
    <property type="match status" value="1"/>
</dbReference>
<dbReference type="SUPFAM" id="SSF53850">
    <property type="entry name" value="Periplasmic binding protein-like II"/>
    <property type="match status" value="1"/>
</dbReference>